<reference evidence="1" key="1">
    <citation type="journal article" date="2015" name="Nature">
        <title>Complex archaea that bridge the gap between prokaryotes and eukaryotes.</title>
        <authorList>
            <person name="Spang A."/>
            <person name="Saw J.H."/>
            <person name="Jorgensen S.L."/>
            <person name="Zaremba-Niedzwiedzka K."/>
            <person name="Martijn J."/>
            <person name="Lind A.E."/>
            <person name="van Eijk R."/>
            <person name="Schleper C."/>
            <person name="Guy L."/>
            <person name="Ettema T.J."/>
        </authorList>
    </citation>
    <scope>NUCLEOTIDE SEQUENCE</scope>
</reference>
<dbReference type="EMBL" id="LAZR01001339">
    <property type="protein sequence ID" value="KKN46268.1"/>
    <property type="molecule type" value="Genomic_DNA"/>
</dbReference>
<sequence length="90" mass="10436">MKCRDCEYISEAEELRPVDFPSVRCTLGLWDEPDQYTPGRMIPVHLSYGSMQRKLSDDRIKIIINAWSSTNLQTDVLYRRISQATIEGVK</sequence>
<gene>
    <name evidence="1" type="ORF">LCGC14_0674750</name>
</gene>
<protein>
    <submittedName>
        <fullName evidence="1">Uncharacterized protein</fullName>
    </submittedName>
</protein>
<comment type="caution">
    <text evidence="1">The sequence shown here is derived from an EMBL/GenBank/DDBJ whole genome shotgun (WGS) entry which is preliminary data.</text>
</comment>
<accession>A0A0F9TY07</accession>
<name>A0A0F9TY07_9ZZZZ</name>
<organism evidence="1">
    <name type="scientific">marine sediment metagenome</name>
    <dbReference type="NCBI Taxonomy" id="412755"/>
    <lineage>
        <taxon>unclassified sequences</taxon>
        <taxon>metagenomes</taxon>
        <taxon>ecological metagenomes</taxon>
    </lineage>
</organism>
<proteinExistence type="predicted"/>
<evidence type="ECO:0000313" key="1">
    <source>
        <dbReference type="EMBL" id="KKN46268.1"/>
    </source>
</evidence>
<dbReference type="AlphaFoldDB" id="A0A0F9TY07"/>